<organism evidence="2">
    <name type="scientific">Caulobacter sp. (strain K31)</name>
    <dbReference type="NCBI Taxonomy" id="366602"/>
    <lineage>
        <taxon>Bacteria</taxon>
        <taxon>Pseudomonadati</taxon>
        <taxon>Pseudomonadota</taxon>
        <taxon>Alphaproteobacteria</taxon>
        <taxon>Caulobacterales</taxon>
        <taxon>Caulobacteraceae</taxon>
        <taxon>Caulobacter</taxon>
    </lineage>
</organism>
<dbReference type="InterPro" id="IPR007372">
    <property type="entry name" value="Lipid/polyisoprenoid-bd_YceI"/>
</dbReference>
<dbReference type="Gene3D" id="2.40.128.110">
    <property type="entry name" value="Lipid/polyisoprenoid-binding, YceI-like"/>
    <property type="match status" value="1"/>
</dbReference>
<proteinExistence type="predicted"/>
<protein>
    <submittedName>
        <fullName evidence="2">YceI family protein</fullName>
    </submittedName>
</protein>
<dbReference type="eggNOG" id="COG2353">
    <property type="taxonomic scope" value="Bacteria"/>
</dbReference>
<evidence type="ECO:0000313" key="2">
    <source>
        <dbReference type="EMBL" id="ABZ73608.1"/>
    </source>
</evidence>
<dbReference type="KEGG" id="cak:Caul_4488"/>
<dbReference type="AlphaFoldDB" id="B0T0W0"/>
<evidence type="ECO:0000259" key="1">
    <source>
        <dbReference type="SMART" id="SM00867"/>
    </source>
</evidence>
<dbReference type="HOGENOM" id="CLU_071003_1_1_5"/>
<dbReference type="SMART" id="SM00867">
    <property type="entry name" value="YceI"/>
    <property type="match status" value="1"/>
</dbReference>
<accession>B0T0W0</accession>
<dbReference type="PANTHER" id="PTHR34406">
    <property type="entry name" value="PROTEIN YCEI"/>
    <property type="match status" value="1"/>
</dbReference>
<dbReference type="SUPFAM" id="SSF101874">
    <property type="entry name" value="YceI-like"/>
    <property type="match status" value="1"/>
</dbReference>
<dbReference type="EMBL" id="CP000927">
    <property type="protein sequence ID" value="ABZ73608.1"/>
    <property type="molecule type" value="Genomic_DNA"/>
</dbReference>
<name>B0T0W0_CAUSK</name>
<feature type="domain" description="Lipid/polyisoprenoid-binding YceI-like" evidence="1">
    <location>
        <begin position="88"/>
        <end position="249"/>
    </location>
</feature>
<dbReference type="Pfam" id="PF04264">
    <property type="entry name" value="YceI"/>
    <property type="match status" value="1"/>
</dbReference>
<dbReference type="STRING" id="366602.Caul_4488"/>
<dbReference type="PANTHER" id="PTHR34406:SF1">
    <property type="entry name" value="PROTEIN YCEI"/>
    <property type="match status" value="1"/>
</dbReference>
<sequence length="252" mass="26970">MLRGAVQSGSDHGFVKRGLFIGGPSFLSWGFSNYNYCSLETVPMNRRFAPSLFKGAILAGALLTASVALPAVASAQVATDPAAAPAGTWTLDKRHASLTLRVVHFGTSHYTFRFAQGAIDGSYAYDPAKPLDTKVSITIDAASVDTGLPDFNKEIGTDPKFFNAGQFPKITFVSTKVEPGKLTGDLTFRGVTKPVTLDVTYNGYAKTPFGSQIMGFSATGKIKRSDFGFTHLVPLVSDDVDLAIEVEFNPKK</sequence>
<reference evidence="2" key="1">
    <citation type="submission" date="2008-01" db="EMBL/GenBank/DDBJ databases">
        <title>Complete sequence of chromosome of Caulobacter sp. K31.</title>
        <authorList>
            <consortium name="US DOE Joint Genome Institute"/>
            <person name="Copeland A."/>
            <person name="Lucas S."/>
            <person name="Lapidus A."/>
            <person name="Barry K."/>
            <person name="Glavina del Rio T."/>
            <person name="Dalin E."/>
            <person name="Tice H."/>
            <person name="Pitluck S."/>
            <person name="Bruce D."/>
            <person name="Goodwin L."/>
            <person name="Thompson L.S."/>
            <person name="Brettin T."/>
            <person name="Detter J.C."/>
            <person name="Han C."/>
            <person name="Schmutz J."/>
            <person name="Larimer F."/>
            <person name="Land M."/>
            <person name="Hauser L."/>
            <person name="Kyrpides N."/>
            <person name="Kim E."/>
            <person name="Stephens C."/>
            <person name="Richardson P."/>
        </authorList>
    </citation>
    <scope>NUCLEOTIDE SEQUENCE [LARGE SCALE GENOMIC DNA]</scope>
    <source>
        <strain evidence="2">K31</strain>
    </source>
</reference>
<dbReference type="InterPro" id="IPR036761">
    <property type="entry name" value="TTHA0802/YceI-like_sf"/>
</dbReference>
<gene>
    <name evidence="2" type="ordered locus">Caul_4488</name>
</gene>